<dbReference type="Proteomes" id="UP000282378">
    <property type="component" value="Unassembled WGS sequence"/>
</dbReference>
<dbReference type="AlphaFoldDB" id="A0A3M2ZTG6"/>
<organism evidence="1 2">
    <name type="scientific">Pseudomonas syringae pv. maculicola</name>
    <dbReference type="NCBI Taxonomy" id="59511"/>
    <lineage>
        <taxon>Bacteria</taxon>
        <taxon>Pseudomonadati</taxon>
        <taxon>Pseudomonadota</taxon>
        <taxon>Gammaproteobacteria</taxon>
        <taxon>Pseudomonadales</taxon>
        <taxon>Pseudomonadaceae</taxon>
        <taxon>Pseudomonas</taxon>
    </lineage>
</organism>
<reference evidence="1 2" key="1">
    <citation type="submission" date="2018-08" db="EMBL/GenBank/DDBJ databases">
        <title>Recombination of ecologically and evolutionarily significant loci maintains genetic cohesion in the Pseudomonas syringae species complex.</title>
        <authorList>
            <person name="Dillon M."/>
            <person name="Thakur S."/>
            <person name="Almeida R.N.D."/>
            <person name="Weir B.S."/>
            <person name="Guttman D.S."/>
        </authorList>
    </citation>
    <scope>NUCLEOTIDE SEQUENCE [LARGE SCALE GENOMIC DNA]</scope>
    <source>
        <strain evidence="1 2">88_10</strain>
    </source>
</reference>
<comment type="caution">
    <text evidence="1">The sequence shown here is derived from an EMBL/GenBank/DDBJ whole genome shotgun (WGS) entry which is preliminary data.</text>
</comment>
<name>A0A3M2ZTG6_PSEYM</name>
<dbReference type="EMBL" id="RBNL01001307">
    <property type="protein sequence ID" value="RML91178.1"/>
    <property type="molecule type" value="Genomic_DNA"/>
</dbReference>
<gene>
    <name evidence="1" type="ORF">APX70_05330</name>
</gene>
<evidence type="ECO:0000313" key="1">
    <source>
        <dbReference type="EMBL" id="RML91178.1"/>
    </source>
</evidence>
<protein>
    <submittedName>
        <fullName evidence="1">Uncharacterized protein</fullName>
    </submittedName>
</protein>
<evidence type="ECO:0000313" key="2">
    <source>
        <dbReference type="Proteomes" id="UP000282378"/>
    </source>
</evidence>
<sequence length="143" mass="16546">LLQTFLKHPDFQPKTQYSKNDFKNESTEWDTVNSRADGDFGYLPPLRQNYVRAVYELKKTINRMRASGTDLEEIAKHAHEARTNLKIEYRKFTPPELLETINARNMNKYGNPMGPTFDDLINKGKTFEQIIDSATRAGGEDIF</sequence>
<proteinExistence type="predicted"/>
<feature type="non-terminal residue" evidence="1">
    <location>
        <position position="1"/>
    </location>
</feature>
<accession>A0A3M2ZTG6</accession>